<dbReference type="RefSeq" id="XP_007870833.1">
    <property type="nucleotide sequence ID" value="XM_007872642.1"/>
</dbReference>
<dbReference type="eggNOG" id="KOG1812">
    <property type="taxonomic scope" value="Eukaryota"/>
</dbReference>
<evidence type="ECO:0000256" key="5">
    <source>
        <dbReference type="ARBA" id="ARBA00022737"/>
    </source>
</evidence>
<evidence type="ECO:0000256" key="2">
    <source>
        <dbReference type="ARBA" id="ARBA00012251"/>
    </source>
</evidence>
<dbReference type="Pfam" id="PF22191">
    <property type="entry name" value="IBR_1"/>
    <property type="match status" value="1"/>
</dbReference>
<comment type="catalytic activity">
    <reaction evidence="1">
        <text>[E2 ubiquitin-conjugating enzyme]-S-ubiquitinyl-L-cysteine + [acceptor protein]-L-lysine = [E2 ubiquitin-conjugating enzyme]-L-cysteine + [acceptor protein]-N(6)-ubiquitinyl-L-lysine.</text>
        <dbReference type="EC" id="2.3.2.31"/>
    </reaction>
</comment>
<proteinExistence type="predicted"/>
<dbReference type="InterPro" id="IPR044066">
    <property type="entry name" value="TRIAD_supradom"/>
</dbReference>
<dbReference type="OrthoDB" id="1431934at2759"/>
<evidence type="ECO:0000256" key="3">
    <source>
        <dbReference type="ARBA" id="ARBA00022679"/>
    </source>
</evidence>
<evidence type="ECO:0000259" key="11">
    <source>
        <dbReference type="PROSITE" id="PS51873"/>
    </source>
</evidence>
<dbReference type="AlphaFoldDB" id="S7RDS4"/>
<protein>
    <recommendedName>
        <fullName evidence="2">RBR-type E3 ubiquitin transferase</fullName>
        <ecNumber evidence="2">2.3.2.31</ecNumber>
    </recommendedName>
</protein>
<dbReference type="InterPro" id="IPR017907">
    <property type="entry name" value="Znf_RING_CS"/>
</dbReference>
<keyword evidence="5" id="KW-0677">Repeat</keyword>
<keyword evidence="4" id="KW-0479">Metal-binding</keyword>
<dbReference type="InterPro" id="IPR018957">
    <property type="entry name" value="Znf_C3HC4_RING-type"/>
</dbReference>
<dbReference type="InterPro" id="IPR035979">
    <property type="entry name" value="RBD_domain_sf"/>
</dbReference>
<dbReference type="InterPro" id="IPR002867">
    <property type="entry name" value="IBR_dom"/>
</dbReference>
<dbReference type="GeneID" id="19306719"/>
<feature type="domain" description="RING-type" evidence="11">
    <location>
        <begin position="503"/>
        <end position="718"/>
    </location>
</feature>
<evidence type="ECO:0000256" key="9">
    <source>
        <dbReference type="PROSITE-ProRule" id="PRU00175"/>
    </source>
</evidence>
<dbReference type="InterPro" id="IPR031127">
    <property type="entry name" value="E3_UB_ligase_RBR"/>
</dbReference>
<gene>
    <name evidence="12" type="ORF">GLOTRDRAFT_50245</name>
</gene>
<evidence type="ECO:0000313" key="13">
    <source>
        <dbReference type="Proteomes" id="UP000030669"/>
    </source>
</evidence>
<dbReference type="GO" id="GO:0003676">
    <property type="term" value="F:nucleic acid binding"/>
    <property type="evidence" value="ECO:0007669"/>
    <property type="project" value="InterPro"/>
</dbReference>
<dbReference type="OMA" id="AWKAGAC"/>
<accession>S7RDS4</accession>
<dbReference type="SUPFAM" id="SSF57850">
    <property type="entry name" value="RING/U-box"/>
    <property type="match status" value="2"/>
</dbReference>
<dbReference type="EC" id="2.3.2.31" evidence="2"/>
<dbReference type="Gene3D" id="1.20.120.1750">
    <property type="match status" value="1"/>
</dbReference>
<feature type="domain" description="RING-type" evidence="10">
    <location>
        <begin position="507"/>
        <end position="548"/>
    </location>
</feature>
<dbReference type="HOGENOM" id="CLU_004235_1_1_1"/>
<feature type="non-terminal residue" evidence="12">
    <location>
        <position position="1"/>
    </location>
</feature>
<dbReference type="SUPFAM" id="SSF54928">
    <property type="entry name" value="RNA-binding domain, RBD"/>
    <property type="match status" value="1"/>
</dbReference>
<dbReference type="SMART" id="SM00184">
    <property type="entry name" value="RING"/>
    <property type="match status" value="1"/>
</dbReference>
<dbReference type="InterPro" id="IPR013083">
    <property type="entry name" value="Znf_RING/FYVE/PHD"/>
</dbReference>
<evidence type="ECO:0000256" key="6">
    <source>
        <dbReference type="ARBA" id="ARBA00022771"/>
    </source>
</evidence>
<dbReference type="Gene3D" id="3.30.40.10">
    <property type="entry name" value="Zinc/RING finger domain, C3HC4 (zinc finger)"/>
    <property type="match status" value="1"/>
</dbReference>
<keyword evidence="6 9" id="KW-0863">Zinc-finger</keyword>
<sequence>REQLKEQEYAKTITRAVMSSTHVTFGAGLTVSKISTGFETCSILIKSLPPEATEKTVETMLCERGLDPRHFQVLWVRSDEVGRHQSARVICSKMAGAMEAVKCFNIVKAELSTVKTSRPEMNPSAQDCEVLTLSWPEPNAGALVYYTTEEEARRKVGELNGTLCRGRKVCVANAADQRVAGRTLKNFVPSAVTINGLPVDITVEAIQAFAGGFSVRMLKGRGYSLDHTHEFLHSTMERLGGLQQYSIVKTGGPDGTVQVKARFQARAQAKEAYDHFTRDPKPQCIGGAKLRASLPIQYSYSLYIPRQQYVAQQSLLDGLATEYTNTAAAKLAIHHHAPDKPVRLSIMGDEPKATGTLKVRLERISEGNRCDLWDATFASPKGFASLLAQLKDIPVYVRPDNRLRILRIFGTPVATAAARTKIEAEVHRLASLDYTVHLKKHSVGFFVREGLASLKELVGENNVKLNVTASPATIVIRGGDDARHALRRLINQSLGNGQPESSSQQQCPICFDAVSNPFALACGHAYCSGCLRHFLSTAGGIKQFPLQCLGDEGQCKEMISIPTVEQFLRPAELDTLLEAVFQTYLDQHPDEFRYCTTPDCSQIYRLATSGTQPMALQCPSCLTSVCTAGHEDHPGQTCEEWKLHRDPAEQERLLNAWAETQGAKSCPSCKTIIEKNGGCNHIYCRCGVHICWKCMGTFPDGEIYTHLNAVHGGHTDFV</sequence>
<keyword evidence="3" id="KW-0808">Transferase</keyword>
<evidence type="ECO:0000313" key="12">
    <source>
        <dbReference type="EMBL" id="EPQ50589.1"/>
    </source>
</evidence>
<dbReference type="GO" id="GO:0008270">
    <property type="term" value="F:zinc ion binding"/>
    <property type="evidence" value="ECO:0007669"/>
    <property type="project" value="UniProtKB-KW"/>
</dbReference>
<evidence type="ECO:0000259" key="10">
    <source>
        <dbReference type="PROSITE" id="PS50089"/>
    </source>
</evidence>
<dbReference type="PANTHER" id="PTHR11685">
    <property type="entry name" value="RBR FAMILY RING FINGER AND IBR DOMAIN-CONTAINING"/>
    <property type="match status" value="1"/>
</dbReference>
<dbReference type="STRING" id="670483.S7RDS4"/>
<dbReference type="GO" id="GO:0016567">
    <property type="term" value="P:protein ubiquitination"/>
    <property type="evidence" value="ECO:0007669"/>
    <property type="project" value="InterPro"/>
</dbReference>
<name>S7RDS4_GLOTA</name>
<dbReference type="CDD" id="cd20335">
    <property type="entry name" value="BRcat_RBR"/>
    <property type="match status" value="1"/>
</dbReference>
<evidence type="ECO:0000256" key="8">
    <source>
        <dbReference type="ARBA" id="ARBA00022833"/>
    </source>
</evidence>
<keyword evidence="7" id="KW-0833">Ubl conjugation pathway</keyword>
<dbReference type="KEGG" id="gtr:GLOTRDRAFT_50245"/>
<dbReference type="PROSITE" id="PS00518">
    <property type="entry name" value="ZF_RING_1"/>
    <property type="match status" value="1"/>
</dbReference>
<dbReference type="PROSITE" id="PS50089">
    <property type="entry name" value="ZF_RING_2"/>
    <property type="match status" value="1"/>
</dbReference>
<dbReference type="GO" id="GO:0061630">
    <property type="term" value="F:ubiquitin protein ligase activity"/>
    <property type="evidence" value="ECO:0007669"/>
    <property type="project" value="UniProtKB-EC"/>
</dbReference>
<evidence type="ECO:0000256" key="1">
    <source>
        <dbReference type="ARBA" id="ARBA00001798"/>
    </source>
</evidence>
<keyword evidence="8" id="KW-0862">Zinc</keyword>
<reference evidence="12 13" key="1">
    <citation type="journal article" date="2012" name="Science">
        <title>The Paleozoic origin of enzymatic lignin decomposition reconstructed from 31 fungal genomes.</title>
        <authorList>
            <person name="Floudas D."/>
            <person name="Binder M."/>
            <person name="Riley R."/>
            <person name="Barry K."/>
            <person name="Blanchette R.A."/>
            <person name="Henrissat B."/>
            <person name="Martinez A.T."/>
            <person name="Otillar R."/>
            <person name="Spatafora J.W."/>
            <person name="Yadav J.S."/>
            <person name="Aerts A."/>
            <person name="Benoit I."/>
            <person name="Boyd A."/>
            <person name="Carlson A."/>
            <person name="Copeland A."/>
            <person name="Coutinho P.M."/>
            <person name="de Vries R.P."/>
            <person name="Ferreira P."/>
            <person name="Findley K."/>
            <person name="Foster B."/>
            <person name="Gaskell J."/>
            <person name="Glotzer D."/>
            <person name="Gorecki P."/>
            <person name="Heitman J."/>
            <person name="Hesse C."/>
            <person name="Hori C."/>
            <person name="Igarashi K."/>
            <person name="Jurgens J.A."/>
            <person name="Kallen N."/>
            <person name="Kersten P."/>
            <person name="Kohler A."/>
            <person name="Kuees U."/>
            <person name="Kumar T.K.A."/>
            <person name="Kuo A."/>
            <person name="LaButti K."/>
            <person name="Larrondo L.F."/>
            <person name="Lindquist E."/>
            <person name="Ling A."/>
            <person name="Lombard V."/>
            <person name="Lucas S."/>
            <person name="Lundell T."/>
            <person name="Martin R."/>
            <person name="McLaughlin D.J."/>
            <person name="Morgenstern I."/>
            <person name="Morin E."/>
            <person name="Murat C."/>
            <person name="Nagy L.G."/>
            <person name="Nolan M."/>
            <person name="Ohm R.A."/>
            <person name="Patyshakuliyeva A."/>
            <person name="Rokas A."/>
            <person name="Ruiz-Duenas F.J."/>
            <person name="Sabat G."/>
            <person name="Salamov A."/>
            <person name="Samejima M."/>
            <person name="Schmutz J."/>
            <person name="Slot J.C."/>
            <person name="St John F."/>
            <person name="Stenlid J."/>
            <person name="Sun H."/>
            <person name="Sun S."/>
            <person name="Syed K."/>
            <person name="Tsang A."/>
            <person name="Wiebenga A."/>
            <person name="Young D."/>
            <person name="Pisabarro A."/>
            <person name="Eastwood D.C."/>
            <person name="Martin F."/>
            <person name="Cullen D."/>
            <person name="Grigoriev I.V."/>
            <person name="Hibbett D.S."/>
        </authorList>
    </citation>
    <scope>NUCLEOTIDE SEQUENCE [LARGE SCALE GENOMIC DNA]</scope>
    <source>
        <strain evidence="12 13">ATCC 11539</strain>
    </source>
</reference>
<dbReference type="Pfam" id="PF00097">
    <property type="entry name" value="zf-C3HC4"/>
    <property type="match status" value="1"/>
</dbReference>
<keyword evidence="13" id="KW-1185">Reference proteome</keyword>
<dbReference type="SMART" id="SM00647">
    <property type="entry name" value="IBR"/>
    <property type="match status" value="2"/>
</dbReference>
<evidence type="ECO:0000256" key="4">
    <source>
        <dbReference type="ARBA" id="ARBA00022723"/>
    </source>
</evidence>
<dbReference type="PROSITE" id="PS51873">
    <property type="entry name" value="TRIAD"/>
    <property type="match status" value="1"/>
</dbReference>
<organism evidence="12 13">
    <name type="scientific">Gloeophyllum trabeum (strain ATCC 11539 / FP-39264 / Madison 617)</name>
    <name type="common">Brown rot fungus</name>
    <dbReference type="NCBI Taxonomy" id="670483"/>
    <lineage>
        <taxon>Eukaryota</taxon>
        <taxon>Fungi</taxon>
        <taxon>Dikarya</taxon>
        <taxon>Basidiomycota</taxon>
        <taxon>Agaricomycotina</taxon>
        <taxon>Agaricomycetes</taxon>
        <taxon>Gloeophyllales</taxon>
        <taxon>Gloeophyllaceae</taxon>
        <taxon>Gloeophyllum</taxon>
    </lineage>
</organism>
<dbReference type="Proteomes" id="UP000030669">
    <property type="component" value="Unassembled WGS sequence"/>
</dbReference>
<dbReference type="InterPro" id="IPR001841">
    <property type="entry name" value="Znf_RING"/>
</dbReference>
<evidence type="ECO:0000256" key="7">
    <source>
        <dbReference type="ARBA" id="ARBA00022786"/>
    </source>
</evidence>
<dbReference type="Pfam" id="PF01485">
    <property type="entry name" value="IBR"/>
    <property type="match status" value="1"/>
</dbReference>
<dbReference type="EMBL" id="KB469314">
    <property type="protein sequence ID" value="EPQ50589.1"/>
    <property type="molecule type" value="Genomic_DNA"/>
</dbReference>